<organism evidence="3 4">
    <name type="scientific">Streptacidiphilus alkalitolerans</name>
    <dbReference type="NCBI Taxonomy" id="3342712"/>
    <lineage>
        <taxon>Bacteria</taxon>
        <taxon>Bacillati</taxon>
        <taxon>Actinomycetota</taxon>
        <taxon>Actinomycetes</taxon>
        <taxon>Kitasatosporales</taxon>
        <taxon>Streptomycetaceae</taxon>
        <taxon>Streptacidiphilus</taxon>
    </lineage>
</organism>
<dbReference type="InterPro" id="IPR000157">
    <property type="entry name" value="TIR_dom"/>
</dbReference>
<dbReference type="RefSeq" id="WP_380514238.1">
    <property type="nucleotide sequence ID" value="NZ_JBHEZX010000014.1"/>
</dbReference>
<feature type="region of interest" description="Disordered" evidence="1">
    <location>
        <begin position="128"/>
        <end position="148"/>
    </location>
</feature>
<dbReference type="SUPFAM" id="SSF52200">
    <property type="entry name" value="Toll/Interleukin receptor TIR domain"/>
    <property type="match status" value="1"/>
</dbReference>
<dbReference type="InterPro" id="IPR011990">
    <property type="entry name" value="TPR-like_helical_dom_sf"/>
</dbReference>
<reference evidence="3 4" key="1">
    <citation type="submission" date="2024-09" db="EMBL/GenBank/DDBJ databases">
        <authorList>
            <person name="Lee S.D."/>
        </authorList>
    </citation>
    <scope>NUCLEOTIDE SEQUENCE [LARGE SCALE GENOMIC DNA]</scope>
    <source>
        <strain evidence="3 4">N1-1</strain>
    </source>
</reference>
<dbReference type="Proteomes" id="UP001592582">
    <property type="component" value="Unassembled WGS sequence"/>
</dbReference>
<dbReference type="Gene3D" id="3.40.50.300">
    <property type="entry name" value="P-loop containing nucleotide triphosphate hydrolases"/>
    <property type="match status" value="1"/>
</dbReference>
<evidence type="ECO:0000313" key="3">
    <source>
        <dbReference type="EMBL" id="MFC1413008.1"/>
    </source>
</evidence>
<dbReference type="InterPro" id="IPR027417">
    <property type="entry name" value="P-loop_NTPase"/>
</dbReference>
<feature type="domain" description="TIR" evidence="2">
    <location>
        <begin position="4"/>
        <end position="102"/>
    </location>
</feature>
<dbReference type="SUPFAM" id="SSF52540">
    <property type="entry name" value="P-loop containing nucleoside triphosphate hydrolases"/>
    <property type="match status" value="1"/>
</dbReference>
<dbReference type="EMBL" id="JBHEZX010000014">
    <property type="protein sequence ID" value="MFC1413008.1"/>
    <property type="molecule type" value="Genomic_DNA"/>
</dbReference>
<dbReference type="InterPro" id="IPR053137">
    <property type="entry name" value="NLR-like"/>
</dbReference>
<dbReference type="Gene3D" id="1.25.40.10">
    <property type="entry name" value="Tetratricopeptide repeat domain"/>
    <property type="match status" value="1"/>
</dbReference>
<dbReference type="SUPFAM" id="SSF48452">
    <property type="entry name" value="TPR-like"/>
    <property type="match status" value="2"/>
</dbReference>
<evidence type="ECO:0000259" key="2">
    <source>
        <dbReference type="Pfam" id="PF13676"/>
    </source>
</evidence>
<dbReference type="PANTHER" id="PTHR46082:SF6">
    <property type="entry name" value="AAA+ ATPASE DOMAIN-CONTAINING PROTEIN-RELATED"/>
    <property type="match status" value="1"/>
</dbReference>
<evidence type="ECO:0000256" key="1">
    <source>
        <dbReference type="SAM" id="MobiDB-lite"/>
    </source>
</evidence>
<keyword evidence="4" id="KW-1185">Reference proteome</keyword>
<comment type="caution">
    <text evidence="3">The sequence shown here is derived from an EMBL/GenBank/DDBJ whole genome shotgun (WGS) entry which is preliminary data.</text>
</comment>
<dbReference type="Gene3D" id="3.40.50.10140">
    <property type="entry name" value="Toll/interleukin-1 receptor homology (TIR) domain"/>
    <property type="match status" value="1"/>
</dbReference>
<dbReference type="Pfam" id="PF13676">
    <property type="entry name" value="TIR_2"/>
    <property type="match status" value="1"/>
</dbReference>
<evidence type="ECO:0000313" key="4">
    <source>
        <dbReference type="Proteomes" id="UP001592582"/>
    </source>
</evidence>
<name>A0ABV6VHB0_9ACTN</name>
<protein>
    <submittedName>
        <fullName evidence="3">FxSxx-COOH system tetratricopeptide repeat protein</fullName>
    </submittedName>
</protein>
<dbReference type="NCBIfam" id="NF040586">
    <property type="entry name" value="FxSxx_TPR"/>
    <property type="match status" value="1"/>
</dbReference>
<dbReference type="PANTHER" id="PTHR46082">
    <property type="entry name" value="ATP/GTP-BINDING PROTEIN-RELATED"/>
    <property type="match status" value="1"/>
</dbReference>
<gene>
    <name evidence="3" type="primary">fxsT</name>
    <name evidence="3" type="ORF">ACEZDG_27455</name>
</gene>
<dbReference type="Pfam" id="PF13424">
    <property type="entry name" value="TPR_12"/>
    <property type="match status" value="2"/>
</dbReference>
<accession>A0ABV6VHB0</accession>
<sequence>MELFVSHAGADRAWAEWVAWELTDAGHTVELDAWHWAAGDNFIAKMNDALAGGARMVALLSEAYFEPSRFTTEEWTAVLAAKEQLVPLRIDATAPLPLFRALLAPALYGLPEAEARTVLLRAVAGAPGRPGSRPPFPTNAGRLRTSGPRLPGSLPPVWNIPLRNPGFMGRDGMLVRLREALTAAGGRPVTVHALNGRGGLGKTQLAIEYAHRFSGEYELAWWINAEDPALVPDQLAALAVKTGAAQPDTPPTEACQALTEELRTRARWLLVFDNAEEPAALAPHLPGGPGHVLITSRNPRWLTYAKPLDVDVFARDESTALLHTRVPTLNRPDADRLAQELDDLPLALAQAAAVLADGMTLAQYRDLFTSHTAQIMDEGQPEDYPVSLAAQIRLSSNRLATSHPGAWLLLQACALLAPEPFPLHSCTQPVADPPPELADLLGHPLAARKALRVLARLGLARAQDGTVQLHRLTQAVLRDQLTDEQRTRAQHAAETLLDAAAPTGTDDPATWPAWAALIPHLLAVDPAALTTESGQGAARDACWYLLDRANTATALPRLEHLYHVWAQQYGPDHEATLWTATYLARAYDDTGDHAGARDLDQDILRRRRHEFGDDHPDTLASAHNLAIRLASLGEVEAARDLGQDTLERRRRILGEDIPDTLSSASNLAGDLITLGETEAARDLAQDTLQRGRRVLGDDHPATLFSAHNLAIALAALGETEAARDLAEDTLERRRRVLGDDHPSTLSTARVLATLTSHTPGP</sequence>
<dbReference type="InterPro" id="IPR035897">
    <property type="entry name" value="Toll_tir_struct_dom_sf"/>
</dbReference>
<proteinExistence type="predicted"/>